<gene>
    <name evidence="3" type="ORF">NDI56_16790</name>
</gene>
<dbReference type="InterPro" id="IPR052789">
    <property type="entry name" value="SSUH2_homolog"/>
</dbReference>
<dbReference type="RefSeq" id="WP_310920848.1">
    <property type="nucleotide sequence ID" value="NZ_JAMQON010000005.1"/>
</dbReference>
<proteinExistence type="predicted"/>
<evidence type="ECO:0000256" key="2">
    <source>
        <dbReference type="SAM" id="Phobius"/>
    </source>
</evidence>
<reference evidence="3 4" key="1">
    <citation type="submission" date="2022-06" db="EMBL/GenBank/DDBJ databases">
        <title>Haloarcula sp. a new haloarchaeum isolate from saline soil.</title>
        <authorList>
            <person name="Strakova D."/>
            <person name="Galisteo C."/>
            <person name="Sanchez-Porro C."/>
            <person name="Ventosa A."/>
        </authorList>
    </citation>
    <scope>NUCLEOTIDE SEQUENCE [LARGE SCALE GENOMIC DNA]</scope>
    <source>
        <strain evidence="3 4">S1CR25-12</strain>
    </source>
</reference>
<keyword evidence="2" id="KW-0812">Transmembrane</keyword>
<evidence type="ECO:0000313" key="4">
    <source>
        <dbReference type="Proteomes" id="UP001259659"/>
    </source>
</evidence>
<feature type="region of interest" description="Disordered" evidence="1">
    <location>
        <begin position="1"/>
        <end position="46"/>
    </location>
</feature>
<dbReference type="EMBL" id="JAMQON010000005">
    <property type="protein sequence ID" value="MDS0261057.1"/>
    <property type="molecule type" value="Genomic_DNA"/>
</dbReference>
<keyword evidence="2" id="KW-0472">Membrane</keyword>
<feature type="compositionally biased region" description="Basic and acidic residues" evidence="1">
    <location>
        <begin position="25"/>
        <end position="41"/>
    </location>
</feature>
<name>A0ABU2FFL9_9EURY</name>
<evidence type="ECO:0000313" key="3">
    <source>
        <dbReference type="EMBL" id="MDS0261057.1"/>
    </source>
</evidence>
<accession>A0ABU2FFL9</accession>
<organism evidence="3 4">
    <name type="scientific">Haloarcula saliterrae</name>
    <dbReference type="NCBI Taxonomy" id="2950534"/>
    <lineage>
        <taxon>Archaea</taxon>
        <taxon>Methanobacteriati</taxon>
        <taxon>Methanobacteriota</taxon>
        <taxon>Stenosarchaea group</taxon>
        <taxon>Halobacteria</taxon>
        <taxon>Halobacteriales</taxon>
        <taxon>Haloarculaceae</taxon>
        <taxon>Haloarcula</taxon>
    </lineage>
</organism>
<dbReference type="Proteomes" id="UP001259659">
    <property type="component" value="Unassembled WGS sequence"/>
</dbReference>
<keyword evidence="2" id="KW-1133">Transmembrane helix</keyword>
<evidence type="ECO:0008006" key="5">
    <source>
        <dbReference type="Google" id="ProtNLM"/>
    </source>
</evidence>
<dbReference type="PANTHER" id="PTHR48465:SF1">
    <property type="entry name" value="PROTEIN SSUH2 HOMOLOG"/>
    <property type="match status" value="1"/>
</dbReference>
<evidence type="ECO:0000256" key="1">
    <source>
        <dbReference type="SAM" id="MobiDB-lite"/>
    </source>
</evidence>
<feature type="transmembrane region" description="Helical" evidence="2">
    <location>
        <begin position="335"/>
        <end position="356"/>
    </location>
</feature>
<protein>
    <recommendedName>
        <fullName evidence="5">CR-type domain-containing protein</fullName>
    </recommendedName>
</protein>
<sequence length="357" mass="38472">MTKSTAQDRGTAGDDPNQAQSARAAVREFGDSWKRPNDFTDRATVSDVTPERCEKHIVKEITAVENRETIRTPPSEYDAAVNNRTSFEDRYDLARSEFPDTTVEYVCKPDSVDTCHECSGAGETRCSTCSNGKVSCGTCNGNGMESCSNCSGYTSTGPKGQIGCPDCGASGTRGHGDEKRTCATCNGDRHVMCNSCSGSGEHRCTNCGGGGTVTCGTCGGTTIVVCGVCQGECELVTADVGSVEFETETSEKGLSDIGVPEKYITRERGTKFKTEETWNDVAELDTETVVRTQTERRHVDATRIDYSYGDEEWELYDVEGSVRAQSYPKSGARNLVPWVIGGALLLLLGVGVYQFLL</sequence>
<keyword evidence="4" id="KW-1185">Reference proteome</keyword>
<dbReference type="PANTHER" id="PTHR48465">
    <property type="entry name" value="PROTEIN SSUH2 HOMOLOG"/>
    <property type="match status" value="1"/>
</dbReference>
<comment type="caution">
    <text evidence="3">The sequence shown here is derived from an EMBL/GenBank/DDBJ whole genome shotgun (WGS) entry which is preliminary data.</text>
</comment>